<keyword evidence="7" id="KW-0408">Iron</keyword>
<dbReference type="InterPro" id="IPR013785">
    <property type="entry name" value="Aldolase_TIM"/>
</dbReference>
<accession>A0A927WTM2</accession>
<evidence type="ECO:0000256" key="3">
    <source>
        <dbReference type="ARBA" id="ARBA00022485"/>
    </source>
</evidence>
<keyword evidence="8" id="KW-0411">Iron-sulfur</keyword>
<dbReference type="PROSITE" id="PS00198">
    <property type="entry name" value="4FE4S_FER_1"/>
    <property type="match status" value="1"/>
</dbReference>
<protein>
    <submittedName>
        <fullName evidence="12">Glycyl-radical enzyme activating protein</fullName>
    </submittedName>
</protein>
<dbReference type="SUPFAM" id="SSF54862">
    <property type="entry name" value="4Fe-4S ferredoxins"/>
    <property type="match status" value="1"/>
</dbReference>
<dbReference type="SFLD" id="SFLDG01118">
    <property type="entry name" value="activating_enzymes__group_2"/>
    <property type="match status" value="1"/>
</dbReference>
<dbReference type="InterPro" id="IPR017896">
    <property type="entry name" value="4Fe4S_Fe-S-bd"/>
</dbReference>
<dbReference type="Pfam" id="PF13353">
    <property type="entry name" value="Fer4_12"/>
    <property type="match status" value="1"/>
</dbReference>
<dbReference type="InterPro" id="IPR058240">
    <property type="entry name" value="rSAM_sf"/>
</dbReference>
<name>A0A927WTM2_SELRU</name>
<evidence type="ECO:0000256" key="5">
    <source>
        <dbReference type="ARBA" id="ARBA00022723"/>
    </source>
</evidence>
<dbReference type="PANTHER" id="PTHR30352">
    <property type="entry name" value="PYRUVATE FORMATE-LYASE-ACTIVATING ENZYME"/>
    <property type="match status" value="1"/>
</dbReference>
<dbReference type="InterPro" id="IPR012839">
    <property type="entry name" value="Organic_radical_activase"/>
</dbReference>
<dbReference type="InterPro" id="IPR040074">
    <property type="entry name" value="BssD/PflA/YjjW"/>
</dbReference>
<evidence type="ECO:0000259" key="11">
    <source>
        <dbReference type="PROSITE" id="PS51918"/>
    </source>
</evidence>
<evidence type="ECO:0000313" key="12">
    <source>
        <dbReference type="EMBL" id="MBE6093672.1"/>
    </source>
</evidence>
<evidence type="ECO:0000256" key="7">
    <source>
        <dbReference type="ARBA" id="ARBA00023004"/>
    </source>
</evidence>
<dbReference type="InterPro" id="IPR001989">
    <property type="entry name" value="Radical_activat_CS"/>
</dbReference>
<dbReference type="PROSITE" id="PS51918">
    <property type="entry name" value="RADICAL_SAM"/>
    <property type="match status" value="1"/>
</dbReference>
<dbReference type="PROSITE" id="PS51379">
    <property type="entry name" value="4FE4S_FER_2"/>
    <property type="match status" value="2"/>
</dbReference>
<dbReference type="GO" id="GO:0016491">
    <property type="term" value="F:oxidoreductase activity"/>
    <property type="evidence" value="ECO:0007669"/>
    <property type="project" value="UniProtKB-KW"/>
</dbReference>
<reference evidence="12" key="1">
    <citation type="submission" date="2019-04" db="EMBL/GenBank/DDBJ databases">
        <title>Evolution of Biomass-Degrading Anaerobic Consortia Revealed by Metagenomics.</title>
        <authorList>
            <person name="Peng X."/>
        </authorList>
    </citation>
    <scope>NUCLEOTIDE SEQUENCE</scope>
    <source>
        <strain evidence="12">SIG240</strain>
    </source>
</reference>
<comment type="similarity">
    <text evidence="2">Belongs to the organic radical-activating enzymes family.</text>
</comment>
<keyword evidence="5" id="KW-0479">Metal-binding</keyword>
<evidence type="ECO:0000256" key="1">
    <source>
        <dbReference type="ARBA" id="ARBA00001966"/>
    </source>
</evidence>
<dbReference type="InterPro" id="IPR007197">
    <property type="entry name" value="rSAM"/>
</dbReference>
<dbReference type="Pfam" id="PF04055">
    <property type="entry name" value="Radical_SAM"/>
    <property type="match status" value="1"/>
</dbReference>
<gene>
    <name evidence="12" type="ORF">E7201_11015</name>
</gene>
<dbReference type="SUPFAM" id="SSF102114">
    <property type="entry name" value="Radical SAM enzymes"/>
    <property type="match status" value="1"/>
</dbReference>
<evidence type="ECO:0000259" key="10">
    <source>
        <dbReference type="PROSITE" id="PS51379"/>
    </source>
</evidence>
<dbReference type="EMBL" id="SVBY01000119">
    <property type="protein sequence ID" value="MBE6093672.1"/>
    <property type="molecule type" value="Genomic_DNA"/>
</dbReference>
<dbReference type="NCBIfam" id="TIGR02494">
    <property type="entry name" value="PFLE_PFLC"/>
    <property type="match status" value="1"/>
</dbReference>
<evidence type="ECO:0000256" key="2">
    <source>
        <dbReference type="ARBA" id="ARBA00009777"/>
    </source>
</evidence>
<comment type="catalytic activity">
    <reaction evidence="9">
        <text>glycyl-[protein] + reduced [flavodoxin] + S-adenosyl-L-methionine = glycin-2-yl radical-[protein] + semiquinone [flavodoxin] + 5'-deoxyadenosine + L-methionine + H(+)</text>
        <dbReference type="Rhea" id="RHEA:61976"/>
        <dbReference type="Rhea" id="RHEA-COMP:10622"/>
        <dbReference type="Rhea" id="RHEA-COMP:14480"/>
        <dbReference type="Rhea" id="RHEA-COMP:15993"/>
        <dbReference type="Rhea" id="RHEA-COMP:15994"/>
        <dbReference type="ChEBI" id="CHEBI:15378"/>
        <dbReference type="ChEBI" id="CHEBI:17319"/>
        <dbReference type="ChEBI" id="CHEBI:29947"/>
        <dbReference type="ChEBI" id="CHEBI:32722"/>
        <dbReference type="ChEBI" id="CHEBI:57618"/>
        <dbReference type="ChEBI" id="CHEBI:57844"/>
        <dbReference type="ChEBI" id="CHEBI:59789"/>
        <dbReference type="ChEBI" id="CHEBI:140311"/>
    </reaction>
</comment>
<dbReference type="PIRSF" id="PIRSF000371">
    <property type="entry name" value="PFL_act_enz"/>
    <property type="match status" value="1"/>
</dbReference>
<feature type="domain" description="4Fe-4S ferredoxin-type" evidence="10">
    <location>
        <begin position="50"/>
        <end position="79"/>
    </location>
</feature>
<dbReference type="SFLD" id="SFLDG01066">
    <property type="entry name" value="organic_radical-activating_enz"/>
    <property type="match status" value="1"/>
</dbReference>
<dbReference type="PROSITE" id="PS01087">
    <property type="entry name" value="RADICAL_ACTIVATING"/>
    <property type="match status" value="1"/>
</dbReference>
<dbReference type="GO" id="GO:0051539">
    <property type="term" value="F:4 iron, 4 sulfur cluster binding"/>
    <property type="evidence" value="ECO:0007669"/>
    <property type="project" value="UniProtKB-KW"/>
</dbReference>
<keyword evidence="4" id="KW-0949">S-adenosyl-L-methionine</keyword>
<keyword evidence="6" id="KW-0560">Oxidoreductase</keyword>
<dbReference type="InterPro" id="IPR017900">
    <property type="entry name" value="4Fe4S_Fe_S_CS"/>
</dbReference>
<comment type="cofactor">
    <cofactor evidence="1">
        <name>[4Fe-4S] cluster</name>
        <dbReference type="ChEBI" id="CHEBI:49883"/>
    </cofactor>
</comment>
<keyword evidence="3" id="KW-0004">4Fe-4S</keyword>
<evidence type="ECO:0000256" key="9">
    <source>
        <dbReference type="ARBA" id="ARBA00047365"/>
    </source>
</evidence>
<evidence type="ECO:0000256" key="6">
    <source>
        <dbReference type="ARBA" id="ARBA00023002"/>
    </source>
</evidence>
<dbReference type="PANTHER" id="PTHR30352:SF4">
    <property type="entry name" value="PYRUVATE FORMATE-LYASE 2-ACTIVATING ENZYME"/>
    <property type="match status" value="1"/>
</dbReference>
<dbReference type="SFLD" id="SFLDS00029">
    <property type="entry name" value="Radical_SAM"/>
    <property type="match status" value="1"/>
</dbReference>
<feature type="domain" description="Radical SAM core" evidence="11">
    <location>
        <begin position="19"/>
        <end position="305"/>
    </location>
</feature>
<proteinExistence type="inferred from homology"/>
<dbReference type="CDD" id="cd01335">
    <property type="entry name" value="Radical_SAM"/>
    <property type="match status" value="1"/>
</dbReference>
<dbReference type="AlphaFoldDB" id="A0A927WTM2"/>
<dbReference type="Proteomes" id="UP000761380">
    <property type="component" value="Unassembled WGS sequence"/>
</dbReference>
<dbReference type="InterPro" id="IPR034457">
    <property type="entry name" value="Organic_radical-activating"/>
</dbReference>
<dbReference type="Gene3D" id="3.20.20.70">
    <property type="entry name" value="Aldolase class I"/>
    <property type="match status" value="1"/>
</dbReference>
<evidence type="ECO:0000313" key="13">
    <source>
        <dbReference type="Proteomes" id="UP000761380"/>
    </source>
</evidence>
<feature type="domain" description="4Fe-4S ferredoxin-type" evidence="10">
    <location>
        <begin position="84"/>
        <end position="114"/>
    </location>
</feature>
<dbReference type="GO" id="GO:0046872">
    <property type="term" value="F:metal ion binding"/>
    <property type="evidence" value="ECO:0007669"/>
    <property type="project" value="UniProtKB-KW"/>
</dbReference>
<sequence length="308" mass="33969">MEKNTATGMIFNIQKFSINDGPGIRTVVFFKGCPLKCSWCANPESQQPQREIIWDSQKCSGCHTCLKNCPHSAIIATASGIAIDSHRCSEGNSCASCQICIEKCPSRALKAEGDIKTVDEVMRIVLQDEPFYEESDGGVTLSGGEAAMQPDFALALLKALRKKRIHTAIETTGFTSPAVFANLLPYLDLLLFDIKHWDNQKHIEGTGVSNAVILKNMKTAIDQGKNVLPRLPVIPGYNNSLADAEGFVQQLHEAGARRVQLLPFHQFGENKYHLLGKKYAFAHTPALHPEDLAAFQQVFLQHGIEAFF</sequence>
<evidence type="ECO:0000256" key="4">
    <source>
        <dbReference type="ARBA" id="ARBA00022691"/>
    </source>
</evidence>
<comment type="caution">
    <text evidence="12">The sequence shown here is derived from an EMBL/GenBank/DDBJ whole genome shotgun (WGS) entry which is preliminary data.</text>
</comment>
<evidence type="ECO:0000256" key="8">
    <source>
        <dbReference type="ARBA" id="ARBA00023014"/>
    </source>
</evidence>
<organism evidence="12 13">
    <name type="scientific">Selenomonas ruminantium</name>
    <dbReference type="NCBI Taxonomy" id="971"/>
    <lineage>
        <taxon>Bacteria</taxon>
        <taxon>Bacillati</taxon>
        <taxon>Bacillota</taxon>
        <taxon>Negativicutes</taxon>
        <taxon>Selenomonadales</taxon>
        <taxon>Selenomonadaceae</taxon>
        <taxon>Selenomonas</taxon>
    </lineage>
</organism>